<evidence type="ECO:0000313" key="11">
    <source>
        <dbReference type="EMBL" id="KRM97089.1"/>
    </source>
</evidence>
<feature type="transmembrane region" description="Helical" evidence="10">
    <location>
        <begin position="71"/>
        <end position="95"/>
    </location>
</feature>
<dbReference type="PATRIC" id="fig|1423725.3.peg.201"/>
<comment type="similarity">
    <text evidence="7 10">Belongs to the fluoride channel Fluc/FEX (TC 1.A.43) family.</text>
</comment>
<feature type="transmembrane region" description="Helical" evidence="10">
    <location>
        <begin position="32"/>
        <end position="51"/>
    </location>
</feature>
<evidence type="ECO:0000313" key="12">
    <source>
        <dbReference type="Proteomes" id="UP000051015"/>
    </source>
</evidence>
<evidence type="ECO:0000256" key="8">
    <source>
        <dbReference type="ARBA" id="ARBA00035585"/>
    </source>
</evidence>
<evidence type="ECO:0000256" key="4">
    <source>
        <dbReference type="ARBA" id="ARBA00022989"/>
    </source>
</evidence>
<keyword evidence="12" id="KW-1185">Reference proteome</keyword>
<dbReference type="EMBL" id="AYZD01000009">
    <property type="protein sequence ID" value="KRM97089.1"/>
    <property type="molecule type" value="Genomic_DNA"/>
</dbReference>
<protein>
    <recommendedName>
        <fullName evidence="10">Fluoride-specific ion channel</fullName>
    </recommendedName>
</protein>
<accession>A0A0R2CZ75</accession>
<evidence type="ECO:0000256" key="7">
    <source>
        <dbReference type="ARBA" id="ARBA00035120"/>
    </source>
</evidence>
<name>A0A0R2CZ75_9LACO</name>
<evidence type="ECO:0000256" key="10">
    <source>
        <dbReference type="RuleBase" id="RU004340"/>
    </source>
</evidence>
<evidence type="ECO:0000256" key="2">
    <source>
        <dbReference type="ARBA" id="ARBA00022475"/>
    </source>
</evidence>
<keyword evidence="2 10" id="KW-1003">Cell membrane</keyword>
<gene>
    <name evidence="11" type="ORF">FC19_GL000197</name>
</gene>
<dbReference type="InterPro" id="IPR003691">
    <property type="entry name" value="FluC"/>
</dbReference>
<keyword evidence="4 10" id="KW-1133">Transmembrane helix</keyword>
<evidence type="ECO:0000256" key="9">
    <source>
        <dbReference type="ARBA" id="ARBA00049940"/>
    </source>
</evidence>
<proteinExistence type="inferred from homology"/>
<sequence>MWFGFNGTIMVNLIGCFLLALLTYFFITFKNFAEWLTLGLGTGLIGSFTTFSSFNLDIFKLTSLNNSEYLFFYVAINIFGGLVLTFLGSFIGIYLGNKSKIRRK</sequence>
<dbReference type="Proteomes" id="UP000051015">
    <property type="component" value="Unassembled WGS sequence"/>
</dbReference>
<reference evidence="11 12" key="1">
    <citation type="journal article" date="2015" name="Genome Announc.">
        <title>Expanding the biotechnology potential of lactobacilli through comparative genomics of 213 strains and associated genera.</title>
        <authorList>
            <person name="Sun Z."/>
            <person name="Harris H.M."/>
            <person name="McCann A."/>
            <person name="Guo C."/>
            <person name="Argimon S."/>
            <person name="Zhang W."/>
            <person name="Yang X."/>
            <person name="Jeffery I.B."/>
            <person name="Cooney J.C."/>
            <person name="Kagawa T.F."/>
            <person name="Liu W."/>
            <person name="Song Y."/>
            <person name="Salvetti E."/>
            <person name="Wrobel A."/>
            <person name="Rasinkangas P."/>
            <person name="Parkhill J."/>
            <person name="Rea M.C."/>
            <person name="O'Sullivan O."/>
            <person name="Ritari J."/>
            <person name="Douillard F.P."/>
            <person name="Paul Ross R."/>
            <person name="Yang R."/>
            <person name="Briner A.E."/>
            <person name="Felis G.E."/>
            <person name="de Vos W.M."/>
            <person name="Barrangou R."/>
            <person name="Klaenhammer T.R."/>
            <person name="Caufield P.W."/>
            <person name="Cui Y."/>
            <person name="Zhang H."/>
            <person name="O'Toole P.W."/>
        </authorList>
    </citation>
    <scope>NUCLEOTIDE SEQUENCE [LARGE SCALE GENOMIC DNA]</scope>
    <source>
        <strain evidence="11 12">DSM 21051</strain>
    </source>
</reference>
<evidence type="ECO:0000256" key="6">
    <source>
        <dbReference type="ARBA" id="ARBA00023303"/>
    </source>
</evidence>
<dbReference type="STRING" id="1423725.FC19_GL000197"/>
<comment type="catalytic activity">
    <reaction evidence="8">
        <text>fluoride(in) = fluoride(out)</text>
        <dbReference type="Rhea" id="RHEA:76159"/>
        <dbReference type="ChEBI" id="CHEBI:17051"/>
    </reaction>
    <physiologicalReaction direction="left-to-right" evidence="8">
        <dbReference type="Rhea" id="RHEA:76160"/>
    </physiologicalReaction>
</comment>
<dbReference type="GO" id="GO:0034220">
    <property type="term" value="P:monoatomic ion transmembrane transport"/>
    <property type="evidence" value="ECO:0007669"/>
    <property type="project" value="UniProtKB-KW"/>
</dbReference>
<keyword evidence="6" id="KW-0406">Ion transport</keyword>
<keyword evidence="5 10" id="KW-0472">Membrane</keyword>
<keyword evidence="6" id="KW-0407">Ion channel</keyword>
<evidence type="ECO:0000256" key="5">
    <source>
        <dbReference type="ARBA" id="ARBA00023136"/>
    </source>
</evidence>
<comment type="caution">
    <text evidence="11">The sequence shown here is derived from an EMBL/GenBank/DDBJ whole genome shotgun (WGS) entry which is preliminary data.</text>
</comment>
<feature type="transmembrane region" description="Helical" evidence="10">
    <location>
        <begin position="6"/>
        <end position="27"/>
    </location>
</feature>
<comment type="subcellular location">
    <subcellularLocation>
        <location evidence="1">Cell membrane</location>
        <topology evidence="1">Multi-pass membrane protein</topology>
    </subcellularLocation>
</comment>
<keyword evidence="3 10" id="KW-0812">Transmembrane</keyword>
<keyword evidence="6" id="KW-0813">Transport</keyword>
<evidence type="ECO:0000256" key="1">
    <source>
        <dbReference type="ARBA" id="ARBA00004651"/>
    </source>
</evidence>
<comment type="function">
    <text evidence="9">Fluoride-specific ion channel. Important for reducing fluoride concentration in the cell, thus reducing its toxicity.</text>
</comment>
<dbReference type="GO" id="GO:0005886">
    <property type="term" value="C:plasma membrane"/>
    <property type="evidence" value="ECO:0007669"/>
    <property type="project" value="UniProtKB-SubCell"/>
</dbReference>
<dbReference type="Pfam" id="PF02537">
    <property type="entry name" value="CRCB"/>
    <property type="match status" value="1"/>
</dbReference>
<organism evidence="11 12">
    <name type="scientific">Liquorilactobacillus aquaticus DSM 21051</name>
    <dbReference type="NCBI Taxonomy" id="1423725"/>
    <lineage>
        <taxon>Bacteria</taxon>
        <taxon>Bacillati</taxon>
        <taxon>Bacillota</taxon>
        <taxon>Bacilli</taxon>
        <taxon>Lactobacillales</taxon>
        <taxon>Lactobacillaceae</taxon>
        <taxon>Liquorilactobacillus</taxon>
    </lineage>
</organism>
<evidence type="ECO:0000256" key="3">
    <source>
        <dbReference type="ARBA" id="ARBA00022692"/>
    </source>
</evidence>
<dbReference type="AlphaFoldDB" id="A0A0R2CZ75"/>